<proteinExistence type="inferred from homology"/>
<organism evidence="6">
    <name type="scientific">Agrobacterium rosae</name>
    <dbReference type="NCBI Taxonomy" id="1972867"/>
    <lineage>
        <taxon>Bacteria</taxon>
        <taxon>Pseudomonadati</taxon>
        <taxon>Pseudomonadota</taxon>
        <taxon>Alphaproteobacteria</taxon>
        <taxon>Hyphomicrobiales</taxon>
        <taxon>Rhizobiaceae</taxon>
        <taxon>Rhizobium/Agrobacterium group</taxon>
        <taxon>Agrobacterium</taxon>
    </lineage>
</organism>
<comment type="similarity">
    <text evidence="2">Belongs to the bacterial solute-binding protein 5 family.</text>
</comment>
<evidence type="ECO:0000256" key="4">
    <source>
        <dbReference type="ARBA" id="ARBA00022729"/>
    </source>
</evidence>
<sequence>MPHKQNIPVTRRALIKGAAGAAAASALPGGLISGAGQAFAQDRAKTLVVACPSTPQGLDMEFDVSLGFLDCLKGMYDTVLAFEKMPDAKNPSVMREDTGVHPDKPNGLAMSPRLAEQWEISADGLKATFKLREGVKSHHGNTLSAEDIKWTWDRKFALKVQGAFNTSVLGLESPDQIKIEGENVISFNLNKPTPLILKQQRSPANPIFDSKKLKEVGGTDDPWGTKFLKNESAGFGPYKMKQIVRGQQAVLEVHKDYWGEKPFFETVIMKEVPNSSSRLSLLTGGAVDIAQFLQPREYMSLKGSSVAKYYSVDASYMMWCILNAKIKPFDDVRVRQAVNYAIPHDEIIKSVYYGMASPLSAPMPHIYPMADSSFNQYSYDLDKAKALLKEAGLEAGFKTTLSYNAGDPTHEPIALIWQTALRKIGVELVLDKLPAGVFYDYVAKREKPMMFYLDSPWTPDPGYSLELYFNIRSFIDYSNYDNPKVSKMIEEALVTLDDDKRLTIFTEVQKIIMSEAPWGFMAYPEWNVAMASNIKGLTYYTSNMLCFQDLSRA</sequence>
<dbReference type="SUPFAM" id="SSF53850">
    <property type="entry name" value="Periplasmic binding protein-like II"/>
    <property type="match status" value="1"/>
</dbReference>
<dbReference type="InterPro" id="IPR039424">
    <property type="entry name" value="SBP_5"/>
</dbReference>
<dbReference type="InterPro" id="IPR000914">
    <property type="entry name" value="SBP_5_dom"/>
</dbReference>
<evidence type="ECO:0000256" key="3">
    <source>
        <dbReference type="ARBA" id="ARBA00022448"/>
    </source>
</evidence>
<reference evidence="6" key="1">
    <citation type="journal article" date="2023" name="Phytobiomes J">
        <title>Deciphering the key players within the bacterial microbiota associated with aerial crown gall tumors on rhododendron: Insights into the gallobiome.</title>
        <authorList>
            <person name="Kuzmanovic N."/>
            <person name="Nesme J."/>
            <person name="Wolf J."/>
            <person name="Neumann-Schaal M."/>
            <person name="Petersen J."/>
            <person name="Fernandez-Gnecco G."/>
            <person name="Sproeer C."/>
            <person name="Bunk B."/>
            <person name="Overmann J."/>
            <person name="Sorensen S.J."/>
            <person name="Idczak E."/>
            <person name="Smalla K."/>
        </authorList>
    </citation>
    <scope>NUCLEOTIDE SEQUENCE</scope>
    <source>
        <strain evidence="6">Rho-11.1</strain>
    </source>
</reference>
<comment type="caution">
    <text evidence="6">The sequence shown here is derived from an EMBL/GenBank/DDBJ whole genome shotgun (WGS) entry which is preliminary data.</text>
</comment>
<dbReference type="PANTHER" id="PTHR30290:SF10">
    <property type="entry name" value="PERIPLASMIC OLIGOPEPTIDE-BINDING PROTEIN-RELATED"/>
    <property type="match status" value="1"/>
</dbReference>
<evidence type="ECO:0000256" key="2">
    <source>
        <dbReference type="ARBA" id="ARBA00005695"/>
    </source>
</evidence>
<evidence type="ECO:0000259" key="5">
    <source>
        <dbReference type="Pfam" id="PF00496"/>
    </source>
</evidence>
<accession>A0AAW9FML6</accession>
<gene>
    <name evidence="6" type="ORF">RMR22_19120</name>
</gene>
<dbReference type="InterPro" id="IPR006311">
    <property type="entry name" value="TAT_signal"/>
</dbReference>
<name>A0AAW9FML6_9HYPH</name>
<dbReference type="Gene3D" id="3.10.105.10">
    <property type="entry name" value="Dipeptide-binding Protein, Domain 3"/>
    <property type="match status" value="1"/>
</dbReference>
<keyword evidence="4" id="KW-0732">Signal</keyword>
<dbReference type="GO" id="GO:0015833">
    <property type="term" value="P:peptide transport"/>
    <property type="evidence" value="ECO:0007669"/>
    <property type="project" value="TreeGrafter"/>
</dbReference>
<protein>
    <submittedName>
        <fullName evidence="6">ABC transporter substrate-binding protein</fullName>
    </submittedName>
</protein>
<dbReference type="Pfam" id="PF00496">
    <property type="entry name" value="SBP_bac_5"/>
    <property type="match status" value="1"/>
</dbReference>
<evidence type="ECO:0000313" key="6">
    <source>
        <dbReference type="EMBL" id="MDX8304376.1"/>
    </source>
</evidence>
<feature type="domain" description="Solute-binding protein family 5" evidence="5">
    <location>
        <begin position="110"/>
        <end position="469"/>
    </location>
</feature>
<evidence type="ECO:0000256" key="1">
    <source>
        <dbReference type="ARBA" id="ARBA00004418"/>
    </source>
</evidence>
<dbReference type="EMBL" id="JAVRAF010000007">
    <property type="protein sequence ID" value="MDX8304376.1"/>
    <property type="molecule type" value="Genomic_DNA"/>
</dbReference>
<dbReference type="PROSITE" id="PS51318">
    <property type="entry name" value="TAT"/>
    <property type="match status" value="1"/>
</dbReference>
<dbReference type="PANTHER" id="PTHR30290">
    <property type="entry name" value="PERIPLASMIC BINDING COMPONENT OF ABC TRANSPORTER"/>
    <property type="match status" value="1"/>
</dbReference>
<dbReference type="AlphaFoldDB" id="A0AAW9FML6"/>
<dbReference type="Gene3D" id="3.40.190.10">
    <property type="entry name" value="Periplasmic binding protein-like II"/>
    <property type="match status" value="1"/>
</dbReference>
<dbReference type="Gene3D" id="3.90.76.10">
    <property type="entry name" value="Dipeptide-binding Protein, Domain 1"/>
    <property type="match status" value="1"/>
</dbReference>
<dbReference type="RefSeq" id="WP_320203115.1">
    <property type="nucleotide sequence ID" value="NZ_CP192782.1"/>
</dbReference>
<keyword evidence="3" id="KW-0813">Transport</keyword>
<dbReference type="CDD" id="cd08512">
    <property type="entry name" value="PBP2_NikA_DppA_OppA_like_7"/>
    <property type="match status" value="1"/>
</dbReference>
<comment type="subcellular location">
    <subcellularLocation>
        <location evidence="1">Periplasm</location>
    </subcellularLocation>
</comment>
<dbReference type="GO" id="GO:0030313">
    <property type="term" value="C:cell envelope"/>
    <property type="evidence" value="ECO:0007669"/>
    <property type="project" value="UniProtKB-SubCell"/>
</dbReference>
<dbReference type="GO" id="GO:1904680">
    <property type="term" value="F:peptide transmembrane transporter activity"/>
    <property type="evidence" value="ECO:0007669"/>
    <property type="project" value="TreeGrafter"/>
</dbReference>